<keyword evidence="3" id="KW-1185">Reference proteome</keyword>
<sequence length="107" mass="13272">MHFLNGYQTFNRVEIVKAFKYQRYLHYNSIFFVYIILESDEPLYVGSTSNVFWRMQKHQNKISSRTSIYIKSFERKVDALREERHFIRLLKPKYNKRHCNRYQLELL</sequence>
<dbReference type="Pfam" id="PF01541">
    <property type="entry name" value="GIY-YIG"/>
    <property type="match status" value="1"/>
</dbReference>
<dbReference type="Proteomes" id="UP000323426">
    <property type="component" value="Unassembled WGS sequence"/>
</dbReference>
<protein>
    <recommendedName>
        <fullName evidence="1">GIY-YIG domain-containing protein</fullName>
    </recommendedName>
</protein>
<organism evidence="2 3">
    <name type="scientific">Adhaeribacter rhizoryzae</name>
    <dbReference type="NCBI Taxonomy" id="2607907"/>
    <lineage>
        <taxon>Bacteria</taxon>
        <taxon>Pseudomonadati</taxon>
        <taxon>Bacteroidota</taxon>
        <taxon>Cytophagia</taxon>
        <taxon>Cytophagales</taxon>
        <taxon>Hymenobacteraceae</taxon>
        <taxon>Adhaeribacter</taxon>
    </lineage>
</organism>
<proteinExistence type="predicted"/>
<dbReference type="AlphaFoldDB" id="A0A5M6D1Q1"/>
<accession>A0A5M6D1Q1</accession>
<evidence type="ECO:0000259" key="1">
    <source>
        <dbReference type="SMART" id="SM00465"/>
    </source>
</evidence>
<dbReference type="InterPro" id="IPR000305">
    <property type="entry name" value="GIY-YIG_endonuc"/>
</dbReference>
<dbReference type="EMBL" id="VWSF01000036">
    <property type="protein sequence ID" value="KAA5539035.1"/>
    <property type="molecule type" value="Genomic_DNA"/>
</dbReference>
<gene>
    <name evidence="2" type="ORF">F0145_25185</name>
</gene>
<evidence type="ECO:0000313" key="3">
    <source>
        <dbReference type="Proteomes" id="UP000323426"/>
    </source>
</evidence>
<dbReference type="Gene3D" id="3.40.1440.10">
    <property type="entry name" value="GIY-YIG endonuclease"/>
    <property type="match status" value="1"/>
</dbReference>
<feature type="domain" description="GIY-YIG" evidence="1">
    <location>
        <begin position="30"/>
        <end position="100"/>
    </location>
</feature>
<dbReference type="RefSeq" id="WP_150093322.1">
    <property type="nucleotide sequence ID" value="NZ_VWSF01000036.1"/>
</dbReference>
<reference evidence="2 3" key="1">
    <citation type="submission" date="2019-09" db="EMBL/GenBank/DDBJ databases">
        <title>Genome sequence and assembly of Adhaeribacter sp.</title>
        <authorList>
            <person name="Chhetri G."/>
        </authorList>
    </citation>
    <scope>NUCLEOTIDE SEQUENCE [LARGE SCALE GENOMIC DNA]</scope>
    <source>
        <strain evidence="2 3">DK36</strain>
    </source>
</reference>
<comment type="caution">
    <text evidence="2">The sequence shown here is derived from an EMBL/GenBank/DDBJ whole genome shotgun (WGS) entry which is preliminary data.</text>
</comment>
<dbReference type="SUPFAM" id="SSF82771">
    <property type="entry name" value="GIY-YIG endonuclease"/>
    <property type="match status" value="1"/>
</dbReference>
<name>A0A5M6D1Q1_9BACT</name>
<evidence type="ECO:0000313" key="2">
    <source>
        <dbReference type="EMBL" id="KAA5539035.1"/>
    </source>
</evidence>
<dbReference type="InterPro" id="IPR035901">
    <property type="entry name" value="GIY-YIG_endonuc_sf"/>
</dbReference>
<dbReference type="SMART" id="SM00465">
    <property type="entry name" value="GIYc"/>
    <property type="match status" value="1"/>
</dbReference>